<keyword evidence="2" id="KW-1185">Reference proteome</keyword>
<proteinExistence type="predicted"/>
<gene>
    <name evidence="1" type="ORF">V1633_30405</name>
</gene>
<reference evidence="1 2" key="1">
    <citation type="submission" date="2024-01" db="EMBL/GenBank/DDBJ databases">
        <title>Genome insights into Plantactinospora sonchi sp. nov.</title>
        <authorList>
            <person name="Wang L."/>
        </authorList>
    </citation>
    <scope>NUCLEOTIDE SEQUENCE [LARGE SCALE GENOMIC DNA]</scope>
    <source>
        <strain evidence="1 2">NEAU-QY2</strain>
    </source>
</reference>
<accession>A0ABU7S236</accession>
<name>A0ABU7S236_9ACTN</name>
<evidence type="ECO:0000313" key="1">
    <source>
        <dbReference type="EMBL" id="MEE6262801.1"/>
    </source>
</evidence>
<organism evidence="1 2">
    <name type="scientific">Plantactinospora sonchi</name>
    <dbReference type="NCBI Taxonomy" id="1544735"/>
    <lineage>
        <taxon>Bacteria</taxon>
        <taxon>Bacillati</taxon>
        <taxon>Actinomycetota</taxon>
        <taxon>Actinomycetes</taxon>
        <taxon>Micromonosporales</taxon>
        <taxon>Micromonosporaceae</taxon>
        <taxon>Plantactinospora</taxon>
    </lineage>
</organism>
<dbReference type="RefSeq" id="WP_331217741.1">
    <property type="nucleotide sequence ID" value="NZ_JAZGQK010000031.1"/>
</dbReference>
<protein>
    <submittedName>
        <fullName evidence="1">Uncharacterized protein</fullName>
    </submittedName>
</protein>
<comment type="caution">
    <text evidence="1">The sequence shown here is derived from an EMBL/GenBank/DDBJ whole genome shotgun (WGS) entry which is preliminary data.</text>
</comment>
<evidence type="ECO:0000313" key="2">
    <source>
        <dbReference type="Proteomes" id="UP001332243"/>
    </source>
</evidence>
<sequence>MNRRPSWRQLRRQQQHRLPIDQVPRADVDLDPLAVDRFGRFIAMVQEMAPGHVCPIYIDVLLQRAGPEAVTAWTLPSERTRATLVGRLTGPAVPAYVAVLAGLARDQAPMASFTAHQLAPGRYTAFVEGWPPD</sequence>
<dbReference type="EMBL" id="JAZGQK010000031">
    <property type="protein sequence ID" value="MEE6262801.1"/>
    <property type="molecule type" value="Genomic_DNA"/>
</dbReference>
<dbReference type="Proteomes" id="UP001332243">
    <property type="component" value="Unassembled WGS sequence"/>
</dbReference>